<dbReference type="InterPro" id="IPR017900">
    <property type="entry name" value="4Fe4S_Fe_S_CS"/>
</dbReference>
<keyword evidence="2" id="KW-0408">Iron</keyword>
<name>A0A562IH23_MICOL</name>
<keyword evidence="3" id="KW-0411">Iron-sulfur</keyword>
<comment type="caution">
    <text evidence="5">The sequence shown here is derived from an EMBL/GenBank/DDBJ whole genome shotgun (WGS) entry which is preliminary data.</text>
</comment>
<accession>A0A562IH23</accession>
<sequence>MAGLTGPAGVAPAPVAPVVIGACQGCGACLLTCPTHAIRPTPAGLRVRADRCTGCLECLEICPVDAIRVAGTDRPEGVR</sequence>
<dbReference type="InterPro" id="IPR017896">
    <property type="entry name" value="4Fe4S_Fe-S-bd"/>
</dbReference>
<organism evidence="5 6">
    <name type="scientific">Micromonospora olivasterospora</name>
    <dbReference type="NCBI Taxonomy" id="1880"/>
    <lineage>
        <taxon>Bacteria</taxon>
        <taxon>Bacillati</taxon>
        <taxon>Actinomycetota</taxon>
        <taxon>Actinomycetes</taxon>
        <taxon>Micromonosporales</taxon>
        <taxon>Micromonosporaceae</taxon>
        <taxon>Micromonospora</taxon>
    </lineage>
</organism>
<feature type="domain" description="4Fe-4S ferredoxin-type" evidence="4">
    <location>
        <begin position="14"/>
        <end position="42"/>
    </location>
</feature>
<dbReference type="AlphaFoldDB" id="A0A562IH23"/>
<evidence type="ECO:0000313" key="6">
    <source>
        <dbReference type="Proteomes" id="UP000319825"/>
    </source>
</evidence>
<dbReference type="Gene3D" id="3.30.70.20">
    <property type="match status" value="1"/>
</dbReference>
<evidence type="ECO:0000256" key="3">
    <source>
        <dbReference type="ARBA" id="ARBA00023014"/>
    </source>
</evidence>
<keyword evidence="6" id="KW-1185">Reference proteome</keyword>
<dbReference type="PROSITE" id="PS00198">
    <property type="entry name" value="4FE4S_FER_1"/>
    <property type="match status" value="1"/>
</dbReference>
<proteinExistence type="predicted"/>
<feature type="domain" description="4Fe-4S ferredoxin-type" evidence="4">
    <location>
        <begin position="43"/>
        <end position="72"/>
    </location>
</feature>
<reference evidence="5 6" key="1">
    <citation type="submission" date="2019-07" db="EMBL/GenBank/DDBJ databases">
        <title>R&amp;d 2014.</title>
        <authorList>
            <person name="Klenk H.-P."/>
        </authorList>
    </citation>
    <scope>NUCLEOTIDE SEQUENCE [LARGE SCALE GENOMIC DNA]</scope>
    <source>
        <strain evidence="5 6">DSM 43868</strain>
    </source>
</reference>
<dbReference type="Proteomes" id="UP000319825">
    <property type="component" value="Unassembled WGS sequence"/>
</dbReference>
<dbReference type="GO" id="GO:0051536">
    <property type="term" value="F:iron-sulfur cluster binding"/>
    <property type="evidence" value="ECO:0007669"/>
    <property type="project" value="UniProtKB-KW"/>
</dbReference>
<evidence type="ECO:0000256" key="2">
    <source>
        <dbReference type="ARBA" id="ARBA00023004"/>
    </source>
</evidence>
<dbReference type="EMBL" id="VLKE01000001">
    <property type="protein sequence ID" value="TWH70025.1"/>
    <property type="molecule type" value="Genomic_DNA"/>
</dbReference>
<dbReference type="PROSITE" id="PS51379">
    <property type="entry name" value="4FE4S_FER_2"/>
    <property type="match status" value="2"/>
</dbReference>
<dbReference type="GO" id="GO:0046872">
    <property type="term" value="F:metal ion binding"/>
    <property type="evidence" value="ECO:0007669"/>
    <property type="project" value="UniProtKB-KW"/>
</dbReference>
<gene>
    <name evidence="5" type="ORF">JD77_05044</name>
</gene>
<protein>
    <submittedName>
        <fullName evidence="5">Electron transport complex protein RnfB</fullName>
    </submittedName>
</protein>
<evidence type="ECO:0000313" key="5">
    <source>
        <dbReference type="EMBL" id="TWH70025.1"/>
    </source>
</evidence>
<evidence type="ECO:0000259" key="4">
    <source>
        <dbReference type="PROSITE" id="PS51379"/>
    </source>
</evidence>
<evidence type="ECO:0000256" key="1">
    <source>
        <dbReference type="ARBA" id="ARBA00022723"/>
    </source>
</evidence>
<keyword evidence="1" id="KW-0479">Metal-binding</keyword>
<dbReference type="Pfam" id="PF12838">
    <property type="entry name" value="Fer4_7"/>
    <property type="match status" value="1"/>
</dbReference>
<dbReference type="SUPFAM" id="SSF54862">
    <property type="entry name" value="4Fe-4S ferredoxins"/>
    <property type="match status" value="1"/>
</dbReference>